<protein>
    <submittedName>
        <fullName evidence="1">Uncharacterized protein</fullName>
    </submittedName>
</protein>
<sequence length="108" mass="11934">MMDETVFGIAKYIWYETKVDVCGTKGMLHLNLIAHKKDLSPLGLELVCIIACPEPDEDPDPDDALIDISAAGLTEAEIKAPYAIHVNVPAASIRDIFHQIQHGSQWLH</sequence>
<proteinExistence type="predicted"/>
<comment type="caution">
    <text evidence="1">The sequence shown here is derived from an EMBL/GenBank/DDBJ whole genome shotgun (WGS) entry which is preliminary data.</text>
</comment>
<evidence type="ECO:0000313" key="1">
    <source>
        <dbReference type="EMBL" id="KAK9208087.1"/>
    </source>
</evidence>
<dbReference type="EMBL" id="JBCGBO010000004">
    <property type="protein sequence ID" value="KAK9208087.1"/>
    <property type="molecule type" value="Genomic_DNA"/>
</dbReference>
<name>A0AAP0MCW0_9ROSI</name>
<reference evidence="1 2" key="1">
    <citation type="submission" date="2024-05" db="EMBL/GenBank/DDBJ databases">
        <title>Haplotype-resolved chromosome-level genome assembly of Huyou (Citrus changshanensis).</title>
        <authorList>
            <person name="Miao C."/>
            <person name="Chen W."/>
            <person name="Wu Y."/>
            <person name="Wang L."/>
            <person name="Zhao S."/>
            <person name="Grierson D."/>
            <person name="Xu C."/>
            <person name="Chen K."/>
        </authorList>
    </citation>
    <scope>NUCLEOTIDE SEQUENCE [LARGE SCALE GENOMIC DNA]</scope>
    <source>
        <strain evidence="1">01-14</strain>
        <tissue evidence="1">Leaf</tissue>
    </source>
</reference>
<evidence type="ECO:0000313" key="2">
    <source>
        <dbReference type="Proteomes" id="UP001428341"/>
    </source>
</evidence>
<gene>
    <name evidence="1" type="ORF">WN944_000441</name>
</gene>
<organism evidence="1 2">
    <name type="scientific">Citrus x changshan-huyou</name>
    <dbReference type="NCBI Taxonomy" id="2935761"/>
    <lineage>
        <taxon>Eukaryota</taxon>
        <taxon>Viridiplantae</taxon>
        <taxon>Streptophyta</taxon>
        <taxon>Embryophyta</taxon>
        <taxon>Tracheophyta</taxon>
        <taxon>Spermatophyta</taxon>
        <taxon>Magnoliopsida</taxon>
        <taxon>eudicotyledons</taxon>
        <taxon>Gunneridae</taxon>
        <taxon>Pentapetalae</taxon>
        <taxon>rosids</taxon>
        <taxon>malvids</taxon>
        <taxon>Sapindales</taxon>
        <taxon>Rutaceae</taxon>
        <taxon>Aurantioideae</taxon>
        <taxon>Citrus</taxon>
    </lineage>
</organism>
<accession>A0AAP0MCW0</accession>
<dbReference type="AlphaFoldDB" id="A0AAP0MCW0"/>
<dbReference type="Proteomes" id="UP001428341">
    <property type="component" value="Unassembled WGS sequence"/>
</dbReference>
<keyword evidence="2" id="KW-1185">Reference proteome</keyword>